<feature type="region of interest" description="Disordered" evidence="5">
    <location>
        <begin position="548"/>
        <end position="657"/>
    </location>
</feature>
<name>A0A0V0QRN3_PSEPJ</name>
<feature type="compositionally biased region" description="Low complexity" evidence="5">
    <location>
        <begin position="1307"/>
        <end position="1317"/>
    </location>
</feature>
<dbReference type="SUPFAM" id="SSF51197">
    <property type="entry name" value="Clavaminate synthase-like"/>
    <property type="match status" value="1"/>
</dbReference>
<dbReference type="GO" id="GO:0051864">
    <property type="term" value="F:histone H3K36 demethylase activity"/>
    <property type="evidence" value="ECO:0007669"/>
    <property type="project" value="TreeGrafter"/>
</dbReference>
<evidence type="ECO:0000313" key="9">
    <source>
        <dbReference type="Proteomes" id="UP000054937"/>
    </source>
</evidence>
<dbReference type="Pfam" id="PF07496">
    <property type="entry name" value="zf-CW"/>
    <property type="match status" value="1"/>
</dbReference>
<dbReference type="SMART" id="SM00558">
    <property type="entry name" value="JmjC"/>
    <property type="match status" value="1"/>
</dbReference>
<evidence type="ECO:0000256" key="5">
    <source>
        <dbReference type="SAM" id="MobiDB-lite"/>
    </source>
</evidence>
<evidence type="ECO:0000313" key="8">
    <source>
        <dbReference type="EMBL" id="KRX04849.1"/>
    </source>
</evidence>
<dbReference type="Gene3D" id="2.40.50.140">
    <property type="entry name" value="Nucleic acid-binding proteins"/>
    <property type="match status" value="1"/>
</dbReference>
<feature type="compositionally biased region" description="Basic residues" evidence="5">
    <location>
        <begin position="637"/>
        <end position="646"/>
    </location>
</feature>
<organism evidence="8 9">
    <name type="scientific">Pseudocohnilembus persalinus</name>
    <name type="common">Ciliate</name>
    <dbReference type="NCBI Taxonomy" id="266149"/>
    <lineage>
        <taxon>Eukaryota</taxon>
        <taxon>Sar</taxon>
        <taxon>Alveolata</taxon>
        <taxon>Ciliophora</taxon>
        <taxon>Intramacronucleata</taxon>
        <taxon>Oligohymenophorea</taxon>
        <taxon>Scuticociliatia</taxon>
        <taxon>Philasterida</taxon>
        <taxon>Pseudocohnilembidae</taxon>
        <taxon>Pseudocohnilembus</taxon>
    </lineage>
</organism>
<dbReference type="GO" id="GO:0032454">
    <property type="term" value="F:histone H3K9 demethylase activity"/>
    <property type="evidence" value="ECO:0007669"/>
    <property type="project" value="TreeGrafter"/>
</dbReference>
<keyword evidence="9" id="KW-1185">Reference proteome</keyword>
<gene>
    <name evidence="8" type="ORF">PPERSA_06483</name>
</gene>
<feature type="compositionally biased region" description="Basic and acidic residues" evidence="5">
    <location>
        <begin position="1218"/>
        <end position="1227"/>
    </location>
</feature>
<dbReference type="GO" id="GO:0008270">
    <property type="term" value="F:zinc ion binding"/>
    <property type="evidence" value="ECO:0007669"/>
    <property type="project" value="UniProtKB-KW"/>
</dbReference>
<evidence type="ECO:0000256" key="2">
    <source>
        <dbReference type="ARBA" id="ARBA00022771"/>
    </source>
</evidence>
<evidence type="ECO:0000259" key="7">
    <source>
        <dbReference type="PROSITE" id="PS51184"/>
    </source>
</evidence>
<keyword evidence="3" id="KW-0862">Zinc</keyword>
<keyword evidence="4" id="KW-0175">Coiled coil</keyword>
<feature type="compositionally biased region" description="Basic residues" evidence="5">
    <location>
        <begin position="1326"/>
        <end position="1336"/>
    </location>
</feature>
<comment type="caution">
    <text evidence="8">The sequence shown here is derived from an EMBL/GenBank/DDBJ whole genome shotgun (WGS) entry which is preliminary data.</text>
</comment>
<dbReference type="Gene3D" id="2.60.120.650">
    <property type="entry name" value="Cupin"/>
    <property type="match status" value="1"/>
</dbReference>
<keyword evidence="1" id="KW-0479">Metal-binding</keyword>
<reference evidence="8 9" key="1">
    <citation type="journal article" date="2015" name="Sci. Rep.">
        <title>Genome of the facultative scuticociliatosis pathogen Pseudocohnilembus persalinus provides insight into its virulence through horizontal gene transfer.</title>
        <authorList>
            <person name="Xiong J."/>
            <person name="Wang G."/>
            <person name="Cheng J."/>
            <person name="Tian M."/>
            <person name="Pan X."/>
            <person name="Warren A."/>
            <person name="Jiang C."/>
            <person name="Yuan D."/>
            <person name="Miao W."/>
        </authorList>
    </citation>
    <scope>NUCLEOTIDE SEQUENCE [LARGE SCALE GENOMIC DNA]</scope>
    <source>
        <strain evidence="8">36N120E</strain>
    </source>
</reference>
<dbReference type="GO" id="GO:0000785">
    <property type="term" value="C:chromatin"/>
    <property type="evidence" value="ECO:0007669"/>
    <property type="project" value="TreeGrafter"/>
</dbReference>
<evidence type="ECO:0000256" key="4">
    <source>
        <dbReference type="SAM" id="Coils"/>
    </source>
</evidence>
<protein>
    <submittedName>
        <fullName evidence="8">Nucleic acid-binding, OB-fold</fullName>
    </submittedName>
</protein>
<feature type="coiled-coil region" evidence="4">
    <location>
        <begin position="733"/>
        <end position="760"/>
    </location>
</feature>
<feature type="compositionally biased region" description="Low complexity" evidence="5">
    <location>
        <begin position="868"/>
        <end position="887"/>
    </location>
</feature>
<proteinExistence type="predicted"/>
<feature type="compositionally biased region" description="Low complexity" evidence="5">
    <location>
        <begin position="1253"/>
        <end position="1262"/>
    </location>
</feature>
<dbReference type="PANTHER" id="PTHR10694:SF7">
    <property type="entry name" value="[HISTONE H3]-TRIMETHYL-L-LYSINE(9) DEMETHYLASE"/>
    <property type="match status" value="1"/>
</dbReference>
<dbReference type="SUPFAM" id="SSF50249">
    <property type="entry name" value="Nucleic acid-binding proteins"/>
    <property type="match status" value="1"/>
</dbReference>
<dbReference type="GO" id="GO:0010468">
    <property type="term" value="P:regulation of gene expression"/>
    <property type="evidence" value="ECO:0007669"/>
    <property type="project" value="TreeGrafter"/>
</dbReference>
<evidence type="ECO:0000256" key="3">
    <source>
        <dbReference type="ARBA" id="ARBA00022833"/>
    </source>
</evidence>
<feature type="domain" description="CW-type" evidence="6">
    <location>
        <begin position="1347"/>
        <end position="1395"/>
    </location>
</feature>
<sequence length="1401" mass="164035">MKKNSIEFMSSSNILDSIKENKLYLDDTTDESEAQLGFNKQQLSQQMSQNQQENFSQLQKNLQQQIDVQDQLNLSNSNLSQNLCQNANSSQIQECNNGTSQLAQNLQEQQQQVQAQQQQFSQGITLAQKKKFHKKSFSETNFQNQLEQQANSINNNNSNQQNGCNQYFNVFSRPNNIPDDFMKEFLSSQCFNNDPVNNHEKKNNDIIFGQQQTQQDFAQQQIQSQIDLQMQNQNKLQDFTNDQHIKKQNLNIFGQNFDSSLYNFNQDNCGNNYQNNNDNNNQSKFLINKPLSISSDSDNDNDILKDFTGYNLNDKIEQGFGNKKQFLHKFSIDQSERLIQELGINKNDTQMQQFKQILQVNQVNGENNFSELKQDDLQQQNMMFQSKCENQNSNYYSFFTNKQQNDVFYQQNAPQFYNRLQNYQETLEEDNIMQNYKMEVINDDNIQQEKQKNDDKLQNQQNNYNQKDEQQPQQSINKKLINDKQSQLIDQSNQNDNKSEQGQYQIESNKFKEINNINVDYKQICYSNLKSQKDDTISRQNSSISISVQSESVCREQQKSISIKQKSEEQQKSEDNQENEENEENSDRQSQSQYKSQSQSQSQIQDNNAENNENDNKNSQKNSQQNSNNNNTTNNKQKNRKKKKKNNNNSERPKEFGRIKFFDENKNYGFMITLDDENVNIFVHYDDLLKAGVNKELLLKNKDQGNKMVFSFVILKYYGKYKFSKKAVDISIIDENSERYEELQIKLKSLERVKLLQQQQMQNHFPIYNQQNHLRNQFNMGNNNLNFQQPMQQQPQTAGGFGQNNFLLSLNLNNLQQQGNHQNTQNNNIVQPQKIQQQNDLGSLDLLAQLNISKNLNQNKGQECSKDNQQNEQQKNMNNNNNVVPPKNWKPKKNGYEQDLETGMIPKPIEQNAYGKGGIYECLYMVQKSLSMKEYIKRSKKFENITDGKSTEQIEQMFYKHLAFSPPLYGADSRNSLFEPGCPWNLGEIKTLLQDGLKDVIEGVNDPYLYVGVWKTTFAWHKEDLNLGALNYLHYGKPKFWYAIPEEDHHYLEKMSKLYFADNFNKCSEYLRHKTTIISPYLLKKKFPECRINKCVQNAGEFIVVFPGAYHHGFNYGFNIAEAVNYATKNWLPIYLKAGICKCVPDQVKINHRQFYDNLIATNPDYKNDPEIKAFLKKIKELGLYDINYAVSPQQTQEKQKLRKNSKQQIKNNEIEEENLKVNDEKPKQKRNSKKPVEKLKPLPVQKKRIFKTKNNNNTNNKIRNKVGNLSQESEEEDSINSNSSSTALPQNTPQKKRMNKNDKKQNNNNKNNVQKQSKAEDNKSVKKRALNKNKTQKSEEQQLKDKMIVEDWLQCDDCKKWRKIDSTLQNLKRRKQFYCKSLGVKCNQPQAELTYTLAVK</sequence>
<dbReference type="GO" id="GO:0005634">
    <property type="term" value="C:nucleus"/>
    <property type="evidence" value="ECO:0007669"/>
    <property type="project" value="TreeGrafter"/>
</dbReference>
<dbReference type="Pfam" id="PF02373">
    <property type="entry name" value="JmjC"/>
    <property type="match status" value="1"/>
</dbReference>
<accession>A0A0V0QRN3</accession>
<feature type="region of interest" description="Disordered" evidence="5">
    <location>
        <begin position="858"/>
        <end position="896"/>
    </location>
</feature>
<dbReference type="Proteomes" id="UP000054937">
    <property type="component" value="Unassembled WGS sequence"/>
</dbReference>
<feature type="region of interest" description="Disordered" evidence="5">
    <location>
        <begin position="1195"/>
        <end position="1342"/>
    </location>
</feature>
<feature type="compositionally biased region" description="Basic and acidic residues" evidence="5">
    <location>
        <begin position="565"/>
        <end position="575"/>
    </location>
</feature>
<dbReference type="PROSITE" id="PS51184">
    <property type="entry name" value="JMJC"/>
    <property type="match status" value="1"/>
</dbReference>
<dbReference type="InParanoid" id="A0A0V0QRN3"/>
<evidence type="ECO:0000259" key="6">
    <source>
        <dbReference type="PROSITE" id="PS51050"/>
    </source>
</evidence>
<dbReference type="OrthoDB" id="9547406at2759"/>
<dbReference type="Gene3D" id="3.30.40.100">
    <property type="match status" value="1"/>
</dbReference>
<feature type="compositionally biased region" description="Low complexity" evidence="5">
    <location>
        <begin position="588"/>
        <end position="636"/>
    </location>
</feature>
<dbReference type="InterPro" id="IPR012340">
    <property type="entry name" value="NA-bd_OB-fold"/>
</dbReference>
<dbReference type="InterPro" id="IPR003347">
    <property type="entry name" value="JmjC_dom"/>
</dbReference>
<keyword evidence="2" id="KW-0863">Zinc-finger</keyword>
<dbReference type="EMBL" id="LDAU01000110">
    <property type="protein sequence ID" value="KRX04849.1"/>
    <property type="molecule type" value="Genomic_DNA"/>
</dbReference>
<feature type="domain" description="JmjC" evidence="7">
    <location>
        <begin position="978"/>
        <end position="1143"/>
    </location>
</feature>
<dbReference type="PANTHER" id="PTHR10694">
    <property type="entry name" value="LYSINE-SPECIFIC DEMETHYLASE"/>
    <property type="match status" value="1"/>
</dbReference>
<dbReference type="PROSITE" id="PS51050">
    <property type="entry name" value="ZF_CW"/>
    <property type="match status" value="1"/>
</dbReference>
<evidence type="ECO:0000256" key="1">
    <source>
        <dbReference type="ARBA" id="ARBA00022723"/>
    </source>
</evidence>
<dbReference type="InterPro" id="IPR011124">
    <property type="entry name" value="Znf_CW"/>
</dbReference>